<keyword evidence="2" id="KW-1185">Reference proteome</keyword>
<protein>
    <submittedName>
        <fullName evidence="1">Uncharacterized protein</fullName>
    </submittedName>
</protein>
<evidence type="ECO:0000313" key="1">
    <source>
        <dbReference type="EMBL" id="KAI3366558.1"/>
    </source>
</evidence>
<dbReference type="Proteomes" id="UP000831701">
    <property type="component" value="Chromosome 10"/>
</dbReference>
<proteinExistence type="predicted"/>
<reference evidence="1" key="1">
    <citation type="submission" date="2022-04" db="EMBL/GenBank/DDBJ databases">
        <title>Jade perch genome.</title>
        <authorList>
            <person name="Chao B."/>
        </authorList>
    </citation>
    <scope>NUCLEOTIDE SEQUENCE</scope>
    <source>
        <strain evidence="1">CB-2022</strain>
    </source>
</reference>
<sequence length="399" mass="44162">MASSGMQLLGFLLALVGLAATIAATFMVEWKKQHQGKTYRIYEGLWMSCSGNERTTCEFHLSLLKLPIEVQATRAVMLFSILLSAVALLVSTVGMKCTHFMDGKPESKSVTAMIGGIMFMVAGLLTLIITSWYIKMIVDAFQVSHRLENFEFGKAVFVSCAGGFLTMAGGAFLSCRRCSQSHSAESISANHLLPTSNPKSNYLNGLGNEAYPALVVTVSLNPTQRMEGNFSPAPAALLLCLSALRLTAAPPSSAALLEPYDLLYDSGVRAFYSSDYDGVVRFMEGALSSHAEVRSTRVRCRLRCQDQHPFDETFTDLRFFDVVLRRAACMDACVEERLGAQSVHKVSEDVVQDFNRRIPYNYLQMAYQKACEPKQTKSKSCRRVNISTLDRTKENKPWA</sequence>
<dbReference type="EMBL" id="CM041540">
    <property type="protein sequence ID" value="KAI3366558.1"/>
    <property type="molecule type" value="Genomic_DNA"/>
</dbReference>
<organism evidence="1 2">
    <name type="scientific">Scortum barcoo</name>
    <name type="common">barcoo grunter</name>
    <dbReference type="NCBI Taxonomy" id="214431"/>
    <lineage>
        <taxon>Eukaryota</taxon>
        <taxon>Metazoa</taxon>
        <taxon>Chordata</taxon>
        <taxon>Craniata</taxon>
        <taxon>Vertebrata</taxon>
        <taxon>Euteleostomi</taxon>
        <taxon>Actinopterygii</taxon>
        <taxon>Neopterygii</taxon>
        <taxon>Teleostei</taxon>
        <taxon>Neoteleostei</taxon>
        <taxon>Acanthomorphata</taxon>
        <taxon>Eupercaria</taxon>
        <taxon>Centrarchiformes</taxon>
        <taxon>Terapontoidei</taxon>
        <taxon>Terapontidae</taxon>
        <taxon>Scortum</taxon>
    </lineage>
</organism>
<comment type="caution">
    <text evidence="1">The sequence shown here is derived from an EMBL/GenBank/DDBJ whole genome shotgun (WGS) entry which is preliminary data.</text>
</comment>
<gene>
    <name evidence="1" type="ORF">L3Q82_000484</name>
</gene>
<evidence type="ECO:0000313" key="2">
    <source>
        <dbReference type="Proteomes" id="UP000831701"/>
    </source>
</evidence>
<accession>A0ACB8WFD7</accession>
<name>A0ACB8WFD7_9TELE</name>